<feature type="compositionally biased region" description="Low complexity" evidence="4">
    <location>
        <begin position="39"/>
        <end position="51"/>
    </location>
</feature>
<evidence type="ECO:0000313" key="5">
    <source>
        <dbReference type="EMBL" id="GLQ24409.1"/>
    </source>
</evidence>
<evidence type="ECO:0008006" key="7">
    <source>
        <dbReference type="Google" id="ProtNLM"/>
    </source>
</evidence>
<sequence>MAQVEEADPDRQSPLIIIPELQLEPPALPTPDPDDLPAPDESIPEAPIPDIDAPDYSRLSSNEEREARLEDMFERLALAETEESGDLIAEEIWAVWLDSGSGSVNLVLRRGAEAQARNDNAMARVMYDHVTRLQPNYAEGWARSSRLALEERDFARAVGEAVRTLTIEPRHFYALWTLGNVLERLGRPDEALDAYNEANRLHPTLETVADRVAALELQLGGGVL</sequence>
<dbReference type="Gene3D" id="1.25.40.10">
    <property type="entry name" value="Tetratricopeptide repeat domain"/>
    <property type="match status" value="1"/>
</dbReference>
<feature type="repeat" description="TPR" evidence="3">
    <location>
        <begin position="172"/>
        <end position="205"/>
    </location>
</feature>
<evidence type="ECO:0000256" key="1">
    <source>
        <dbReference type="ARBA" id="ARBA00022737"/>
    </source>
</evidence>
<dbReference type="SMART" id="SM00028">
    <property type="entry name" value="TPR"/>
    <property type="match status" value="2"/>
</dbReference>
<evidence type="ECO:0000256" key="4">
    <source>
        <dbReference type="SAM" id="MobiDB-lite"/>
    </source>
</evidence>
<dbReference type="PROSITE" id="PS50005">
    <property type="entry name" value="TPR"/>
    <property type="match status" value="1"/>
</dbReference>
<dbReference type="Proteomes" id="UP001161391">
    <property type="component" value="Unassembled WGS sequence"/>
</dbReference>
<keyword evidence="1" id="KW-0677">Repeat</keyword>
<evidence type="ECO:0000256" key="2">
    <source>
        <dbReference type="ARBA" id="ARBA00022803"/>
    </source>
</evidence>
<evidence type="ECO:0000256" key="3">
    <source>
        <dbReference type="PROSITE-ProRule" id="PRU00339"/>
    </source>
</evidence>
<name>A0ABQ5VA63_9PROT</name>
<evidence type="ECO:0000313" key="6">
    <source>
        <dbReference type="Proteomes" id="UP001161391"/>
    </source>
</evidence>
<dbReference type="InterPro" id="IPR011990">
    <property type="entry name" value="TPR-like_helical_dom_sf"/>
</dbReference>
<dbReference type="Pfam" id="PF07719">
    <property type="entry name" value="TPR_2"/>
    <property type="match status" value="1"/>
</dbReference>
<proteinExistence type="predicted"/>
<accession>A0ABQ5VA63</accession>
<dbReference type="InterPro" id="IPR019734">
    <property type="entry name" value="TPR_rpt"/>
</dbReference>
<reference evidence="5" key="1">
    <citation type="journal article" date="2014" name="Int. J. Syst. Evol. Microbiol.">
        <title>Complete genome of a new Firmicutes species belonging to the dominant human colonic microbiota ('Ruminococcus bicirculans') reveals two chromosomes and a selective capacity to utilize plant glucans.</title>
        <authorList>
            <consortium name="NISC Comparative Sequencing Program"/>
            <person name="Wegmann U."/>
            <person name="Louis P."/>
            <person name="Goesmann A."/>
            <person name="Henrissat B."/>
            <person name="Duncan S.H."/>
            <person name="Flint H.J."/>
        </authorList>
    </citation>
    <scope>NUCLEOTIDE SEQUENCE</scope>
    <source>
        <strain evidence="5">NBRC 108219</strain>
    </source>
</reference>
<feature type="region of interest" description="Disordered" evidence="4">
    <location>
        <begin position="1"/>
        <end position="63"/>
    </location>
</feature>
<keyword evidence="2 3" id="KW-0802">TPR repeat</keyword>
<keyword evidence="6" id="KW-1185">Reference proteome</keyword>
<protein>
    <recommendedName>
        <fullName evidence="7">Tetratricopeptide repeat protein</fullName>
    </recommendedName>
</protein>
<comment type="caution">
    <text evidence="5">The sequence shown here is derived from an EMBL/GenBank/DDBJ whole genome shotgun (WGS) entry which is preliminary data.</text>
</comment>
<dbReference type="EMBL" id="BSNK01000002">
    <property type="protein sequence ID" value="GLQ24409.1"/>
    <property type="molecule type" value="Genomic_DNA"/>
</dbReference>
<gene>
    <name evidence="5" type="ORF">GCM10007853_22830</name>
</gene>
<dbReference type="SUPFAM" id="SSF48452">
    <property type="entry name" value="TPR-like"/>
    <property type="match status" value="1"/>
</dbReference>
<organism evidence="5 6">
    <name type="scientific">Algimonas ampicilliniresistens</name>
    <dbReference type="NCBI Taxonomy" id="1298735"/>
    <lineage>
        <taxon>Bacteria</taxon>
        <taxon>Pseudomonadati</taxon>
        <taxon>Pseudomonadota</taxon>
        <taxon>Alphaproteobacteria</taxon>
        <taxon>Maricaulales</taxon>
        <taxon>Robiginitomaculaceae</taxon>
        <taxon>Algimonas</taxon>
    </lineage>
</organism>
<dbReference type="InterPro" id="IPR013105">
    <property type="entry name" value="TPR_2"/>
</dbReference>
<reference evidence="5" key="2">
    <citation type="submission" date="2023-01" db="EMBL/GenBank/DDBJ databases">
        <title>Draft genome sequence of Algimonas ampicilliniresistens strain NBRC 108219.</title>
        <authorList>
            <person name="Sun Q."/>
            <person name="Mori K."/>
        </authorList>
    </citation>
    <scope>NUCLEOTIDE SEQUENCE</scope>
    <source>
        <strain evidence="5">NBRC 108219</strain>
    </source>
</reference>